<dbReference type="PROSITE" id="PS51399">
    <property type="entry name" value="SEP"/>
    <property type="match status" value="1"/>
</dbReference>
<dbReference type="Gene3D" id="1.10.8.10">
    <property type="entry name" value="DNA helicase RuvA subunit, C-terminal domain"/>
    <property type="match status" value="1"/>
</dbReference>
<dbReference type="GO" id="GO:0005829">
    <property type="term" value="C:cytosol"/>
    <property type="evidence" value="ECO:0007669"/>
    <property type="project" value="TreeGrafter"/>
</dbReference>
<evidence type="ECO:0000259" key="9">
    <source>
        <dbReference type="PROSITE" id="PS50033"/>
    </source>
</evidence>
<dbReference type="GO" id="GO:0043161">
    <property type="term" value="P:proteasome-mediated ubiquitin-dependent protein catabolic process"/>
    <property type="evidence" value="ECO:0007669"/>
    <property type="project" value="TreeGrafter"/>
</dbReference>
<comment type="subcellular location">
    <subcellularLocation>
        <location evidence="2">Cytoplasm</location>
        <location evidence="2">Cytoskeleton</location>
        <location evidence="2">Microtubule organizing center</location>
        <location evidence="2">Centrosome</location>
    </subcellularLocation>
    <subcellularLocation>
        <location evidence="3">Golgi apparatus</location>
    </subcellularLocation>
    <subcellularLocation>
        <location evidence="1">Nucleus</location>
    </subcellularLocation>
</comment>
<feature type="domain" description="SEP" evidence="10">
    <location>
        <begin position="182"/>
        <end position="247"/>
    </location>
</feature>
<reference evidence="11" key="1">
    <citation type="submission" date="2014-12" db="EMBL/GenBank/DDBJ databases">
        <title>Insight into the proteome of Arion vulgaris.</title>
        <authorList>
            <person name="Aradska J."/>
            <person name="Bulat T."/>
            <person name="Smidak R."/>
            <person name="Sarate P."/>
            <person name="Gangsoo J."/>
            <person name="Sialana F."/>
            <person name="Bilban M."/>
            <person name="Lubec G."/>
        </authorList>
    </citation>
    <scope>NUCLEOTIDE SEQUENCE</scope>
    <source>
        <tissue evidence="11">Skin</tissue>
    </source>
</reference>
<evidence type="ECO:0000256" key="4">
    <source>
        <dbReference type="ARBA" id="ARBA00022490"/>
    </source>
</evidence>
<name>A0A0B6Y808_9EUPU</name>
<keyword evidence="5" id="KW-0333">Golgi apparatus</keyword>
<keyword evidence="7" id="KW-0539">Nucleus</keyword>
<dbReference type="Gene3D" id="3.30.420.210">
    <property type="entry name" value="SEP domain"/>
    <property type="match status" value="1"/>
</dbReference>
<dbReference type="InterPro" id="IPR029071">
    <property type="entry name" value="Ubiquitin-like_domsf"/>
</dbReference>
<dbReference type="InterPro" id="IPR009060">
    <property type="entry name" value="UBA-like_sf"/>
</dbReference>
<evidence type="ECO:0000256" key="6">
    <source>
        <dbReference type="ARBA" id="ARBA00023212"/>
    </source>
</evidence>
<evidence type="ECO:0000256" key="8">
    <source>
        <dbReference type="SAM" id="MobiDB-lite"/>
    </source>
</evidence>
<dbReference type="SUPFAM" id="SSF54236">
    <property type="entry name" value="Ubiquitin-like"/>
    <property type="match status" value="1"/>
</dbReference>
<dbReference type="GO" id="GO:0031468">
    <property type="term" value="P:nuclear membrane reassembly"/>
    <property type="evidence" value="ECO:0007669"/>
    <property type="project" value="TreeGrafter"/>
</dbReference>
<keyword evidence="6" id="KW-0206">Cytoskeleton</keyword>
<protein>
    <submittedName>
        <fullName evidence="11">Uncharacterized protein</fullName>
    </submittedName>
</protein>
<feature type="domain" description="UBX" evidence="9">
    <location>
        <begin position="296"/>
        <end position="373"/>
    </location>
</feature>
<evidence type="ECO:0000313" key="11">
    <source>
        <dbReference type="EMBL" id="CEK52299.1"/>
    </source>
</evidence>
<dbReference type="InterPro" id="IPR012989">
    <property type="entry name" value="SEP_domain"/>
</dbReference>
<evidence type="ECO:0000256" key="7">
    <source>
        <dbReference type="ARBA" id="ARBA00023242"/>
    </source>
</evidence>
<dbReference type="CDD" id="cd14348">
    <property type="entry name" value="UBA_p47"/>
    <property type="match status" value="1"/>
</dbReference>
<feature type="region of interest" description="Disordered" evidence="8">
    <location>
        <begin position="88"/>
        <end position="120"/>
    </location>
</feature>
<dbReference type="SMART" id="SM00166">
    <property type="entry name" value="UBX"/>
    <property type="match status" value="1"/>
</dbReference>
<sequence>KMADRDSLVEQFVGVTGVDSSRARFYLESAAWDLELAMSSFFEGTDHDSEQDPEQSSAAEDVSVISDLNTPDQADAVSRINTFKSIHVESDSSDEEGQAYYAGGSDRSGQQILGPPKKKDANKLVDNLFKSAREHGAEERQGEQQLLDANKVAFVGAGYRLGETQDDTKVIAGASQSNTREQVYKKLKLWKTGFSIDNGQLRDYNDPDNKQFLDSVSRGEVPQELVREAKGGEVNLDMEDHRSEDFVKPKANVRAFSGAGHMLGSDDPNSFSPVPIVIRSAPPAGDRAPSAVDVDEKKPVTNVQLRLADGKRLVLKLNHSHTVSDIRQHIINTCPQYAQSNFSLMTTFPNKELTDENLTLEQAQLLNAVIVQKMK</sequence>
<dbReference type="GO" id="GO:0005634">
    <property type="term" value="C:nucleus"/>
    <property type="evidence" value="ECO:0007669"/>
    <property type="project" value="UniProtKB-SubCell"/>
</dbReference>
<dbReference type="SMART" id="SM00553">
    <property type="entry name" value="SEP"/>
    <property type="match status" value="1"/>
</dbReference>
<dbReference type="Pfam" id="PF14555">
    <property type="entry name" value="UBA_4"/>
    <property type="match status" value="1"/>
</dbReference>
<dbReference type="Gene3D" id="3.10.20.90">
    <property type="entry name" value="Phosphatidylinositol 3-kinase Catalytic Subunit, Chain A, domain 1"/>
    <property type="match status" value="1"/>
</dbReference>
<dbReference type="FunFam" id="1.10.8.10:FF:000020">
    <property type="entry name" value="NSFL1 (p97) cofactor (p47)"/>
    <property type="match status" value="1"/>
</dbReference>
<dbReference type="SUPFAM" id="SSF102848">
    <property type="entry name" value="NSFL1 (p97 ATPase) cofactor p47, SEP domain"/>
    <property type="match status" value="1"/>
</dbReference>
<dbReference type="InterPro" id="IPR001012">
    <property type="entry name" value="UBX_dom"/>
</dbReference>
<dbReference type="Pfam" id="PF08059">
    <property type="entry name" value="SEP"/>
    <property type="match status" value="1"/>
</dbReference>
<proteinExistence type="predicted"/>
<gene>
    <name evidence="11" type="primary">ORF16231</name>
</gene>
<dbReference type="GO" id="GO:0000045">
    <property type="term" value="P:autophagosome assembly"/>
    <property type="evidence" value="ECO:0007669"/>
    <property type="project" value="TreeGrafter"/>
</dbReference>
<evidence type="ECO:0000256" key="3">
    <source>
        <dbReference type="ARBA" id="ARBA00004555"/>
    </source>
</evidence>
<evidence type="ECO:0000256" key="1">
    <source>
        <dbReference type="ARBA" id="ARBA00004123"/>
    </source>
</evidence>
<evidence type="ECO:0000256" key="5">
    <source>
        <dbReference type="ARBA" id="ARBA00023034"/>
    </source>
</evidence>
<dbReference type="SUPFAM" id="SSF46934">
    <property type="entry name" value="UBA-like"/>
    <property type="match status" value="1"/>
</dbReference>
<dbReference type="PANTHER" id="PTHR23333:SF20">
    <property type="entry name" value="NSFL1 COFACTOR P47"/>
    <property type="match status" value="1"/>
</dbReference>
<dbReference type="PROSITE" id="PS50033">
    <property type="entry name" value="UBX"/>
    <property type="match status" value="1"/>
</dbReference>
<evidence type="ECO:0000256" key="2">
    <source>
        <dbReference type="ARBA" id="ARBA00004300"/>
    </source>
</evidence>
<dbReference type="AlphaFoldDB" id="A0A0B6Y808"/>
<organism evidence="11">
    <name type="scientific">Arion vulgaris</name>
    <dbReference type="NCBI Taxonomy" id="1028688"/>
    <lineage>
        <taxon>Eukaryota</taxon>
        <taxon>Metazoa</taxon>
        <taxon>Spiralia</taxon>
        <taxon>Lophotrochozoa</taxon>
        <taxon>Mollusca</taxon>
        <taxon>Gastropoda</taxon>
        <taxon>Heterobranchia</taxon>
        <taxon>Euthyneura</taxon>
        <taxon>Panpulmonata</taxon>
        <taxon>Eupulmonata</taxon>
        <taxon>Stylommatophora</taxon>
        <taxon>Helicina</taxon>
        <taxon>Arionoidea</taxon>
        <taxon>Arionidae</taxon>
        <taxon>Arion</taxon>
    </lineage>
</organism>
<feature type="region of interest" description="Disordered" evidence="8">
    <location>
        <begin position="43"/>
        <end position="70"/>
    </location>
</feature>
<feature type="non-terminal residue" evidence="11">
    <location>
        <position position="1"/>
    </location>
</feature>
<dbReference type="InterPro" id="IPR036241">
    <property type="entry name" value="NSFL1C_SEP_dom_sf"/>
</dbReference>
<dbReference type="GO" id="GO:0043130">
    <property type="term" value="F:ubiquitin binding"/>
    <property type="evidence" value="ECO:0007669"/>
    <property type="project" value="TreeGrafter"/>
</dbReference>
<dbReference type="PANTHER" id="PTHR23333">
    <property type="entry name" value="UBX DOMAIN CONTAINING PROTEIN"/>
    <property type="match status" value="1"/>
</dbReference>
<dbReference type="EMBL" id="HACG01005434">
    <property type="protein sequence ID" value="CEK52299.1"/>
    <property type="molecule type" value="Transcribed_RNA"/>
</dbReference>
<keyword evidence="4" id="KW-0963">Cytoplasm</keyword>
<dbReference type="GO" id="GO:0005794">
    <property type="term" value="C:Golgi apparatus"/>
    <property type="evidence" value="ECO:0007669"/>
    <property type="project" value="UniProtKB-SubCell"/>
</dbReference>
<dbReference type="GO" id="GO:0007030">
    <property type="term" value="P:Golgi organization"/>
    <property type="evidence" value="ECO:0007669"/>
    <property type="project" value="TreeGrafter"/>
</dbReference>
<dbReference type="FunFam" id="3.30.420.210:FF:000001">
    <property type="entry name" value="NSFL1 (P97) cofactor (P47)"/>
    <property type="match status" value="1"/>
</dbReference>
<evidence type="ECO:0000259" key="10">
    <source>
        <dbReference type="PROSITE" id="PS51399"/>
    </source>
</evidence>
<accession>A0A0B6Y808</accession>
<dbReference type="GO" id="GO:0061025">
    <property type="term" value="P:membrane fusion"/>
    <property type="evidence" value="ECO:0007669"/>
    <property type="project" value="TreeGrafter"/>
</dbReference>
<dbReference type="Pfam" id="PF00789">
    <property type="entry name" value="UBX"/>
    <property type="match status" value="1"/>
</dbReference>
<dbReference type="GO" id="GO:0005813">
    <property type="term" value="C:centrosome"/>
    <property type="evidence" value="ECO:0007669"/>
    <property type="project" value="UniProtKB-SubCell"/>
</dbReference>